<sequence length="73" mass="8141">MGPPTDPGPRAVPELTNGQSAPVLDHTAVQYNRTSFTAVQGISKYSTYPTSMCFSILCYHKKNKFDMKVHMFT</sequence>
<organism evidence="1 2">
    <name type="scientific">Staurois parvus</name>
    <dbReference type="NCBI Taxonomy" id="386267"/>
    <lineage>
        <taxon>Eukaryota</taxon>
        <taxon>Metazoa</taxon>
        <taxon>Chordata</taxon>
        <taxon>Craniata</taxon>
        <taxon>Vertebrata</taxon>
        <taxon>Euteleostomi</taxon>
        <taxon>Amphibia</taxon>
        <taxon>Batrachia</taxon>
        <taxon>Anura</taxon>
        <taxon>Neobatrachia</taxon>
        <taxon>Ranoidea</taxon>
        <taxon>Ranidae</taxon>
        <taxon>Staurois</taxon>
    </lineage>
</organism>
<accession>A0ABN9DUD9</accession>
<keyword evidence="2" id="KW-1185">Reference proteome</keyword>
<name>A0ABN9DUD9_9NEOB</name>
<reference evidence="1" key="1">
    <citation type="submission" date="2023-05" db="EMBL/GenBank/DDBJ databases">
        <authorList>
            <person name="Stuckert A."/>
        </authorList>
    </citation>
    <scope>NUCLEOTIDE SEQUENCE</scope>
</reference>
<comment type="caution">
    <text evidence="1">The sequence shown here is derived from an EMBL/GenBank/DDBJ whole genome shotgun (WGS) entry which is preliminary data.</text>
</comment>
<gene>
    <name evidence="1" type="ORF">SPARVUS_LOCUS8345747</name>
</gene>
<dbReference type="Proteomes" id="UP001162483">
    <property type="component" value="Unassembled WGS sequence"/>
</dbReference>
<evidence type="ECO:0000313" key="2">
    <source>
        <dbReference type="Proteomes" id="UP001162483"/>
    </source>
</evidence>
<evidence type="ECO:0000313" key="1">
    <source>
        <dbReference type="EMBL" id="CAI9576128.1"/>
    </source>
</evidence>
<dbReference type="EMBL" id="CATNWA010014805">
    <property type="protein sequence ID" value="CAI9576128.1"/>
    <property type="molecule type" value="Genomic_DNA"/>
</dbReference>
<proteinExistence type="predicted"/>
<protein>
    <submittedName>
        <fullName evidence="1">Uncharacterized protein</fullName>
    </submittedName>
</protein>